<dbReference type="RefSeq" id="WP_240332780.1">
    <property type="nucleotide sequence ID" value="NZ_CP030357.1"/>
</dbReference>
<keyword evidence="1" id="KW-0472">Membrane</keyword>
<dbReference type="Proteomes" id="UP001155110">
    <property type="component" value="Unassembled WGS sequence"/>
</dbReference>
<reference evidence="2" key="1">
    <citation type="submission" date="2022-08" db="EMBL/GenBank/DDBJ databases">
        <title>Genomic Encyclopedia of Type Strains, Phase V (KMG-V): Genome sequencing to study the core and pangenomes of soil and plant-associated prokaryotes.</title>
        <authorList>
            <person name="Whitman W."/>
        </authorList>
    </citation>
    <scope>NUCLEOTIDE SEQUENCE</scope>
    <source>
        <strain evidence="2">SP3002</strain>
    </source>
</reference>
<sequence>MPVGPGLTDDLYRYIWDGWLQWEGINPYRFVPSDSALVSYQDTSLYESLNSQEYYSIYPPLSQLFFALGGLAYDGQWATSYYVLKTLFVGVECIGVVVLTRLTSTRNVLLYAWNPLVLIETAGQGHTEALLALLLLTAVWAVRRRYGACASLAIAGAGLVKIYPFALGPFLLRRFGWRAVWPGALLVAGLSLPYAAPYAVPHIKASVDLFAKLFEFNAGPYYAVKHVLWAWTGADWSKTIGPLFRGLFLASLPVLYGLDAWYKWSFRRACLMLIGTLFVLSTTVHPWYLVPVIALGVAGPRPLWPWLWLGLCSIGTYLFYVDGPYWVWIWTGWGGATAIALFRLYAPGLRRHVLGDYRAEPSAAE</sequence>
<name>A0AAW5P3N9_9BACT</name>
<feature type="transmembrane region" description="Helical" evidence="1">
    <location>
        <begin position="149"/>
        <end position="167"/>
    </location>
</feature>
<dbReference type="EMBL" id="JANTZM010000002">
    <property type="protein sequence ID" value="MCS4156493.1"/>
    <property type="molecule type" value="Genomic_DNA"/>
</dbReference>
<dbReference type="Pfam" id="PF26314">
    <property type="entry name" value="MptA_B_family"/>
    <property type="match status" value="1"/>
</dbReference>
<feature type="transmembrane region" description="Helical" evidence="1">
    <location>
        <begin position="82"/>
        <end position="102"/>
    </location>
</feature>
<accession>A0AAW5P3N9</accession>
<evidence type="ECO:0000256" key="1">
    <source>
        <dbReference type="SAM" id="Phobius"/>
    </source>
</evidence>
<gene>
    <name evidence="2" type="ORF">GGP99_000430</name>
</gene>
<dbReference type="AlphaFoldDB" id="A0AAW5P3N9"/>
<keyword evidence="1" id="KW-1133">Transmembrane helix</keyword>
<feature type="transmembrane region" description="Helical" evidence="1">
    <location>
        <begin position="269"/>
        <end position="288"/>
    </location>
</feature>
<feature type="transmembrane region" description="Helical" evidence="1">
    <location>
        <begin position="303"/>
        <end position="320"/>
    </location>
</feature>
<keyword evidence="1" id="KW-0812">Transmembrane</keyword>
<evidence type="ECO:0000313" key="3">
    <source>
        <dbReference type="Proteomes" id="UP001155110"/>
    </source>
</evidence>
<protein>
    <submittedName>
        <fullName evidence="2">MYXO-CTERM domain-containing protein</fullName>
    </submittedName>
</protein>
<organism evidence="2 3">
    <name type="scientific">Salinibacter ruber</name>
    <dbReference type="NCBI Taxonomy" id="146919"/>
    <lineage>
        <taxon>Bacteria</taxon>
        <taxon>Pseudomonadati</taxon>
        <taxon>Rhodothermota</taxon>
        <taxon>Rhodothermia</taxon>
        <taxon>Rhodothermales</taxon>
        <taxon>Salinibacteraceae</taxon>
        <taxon>Salinibacter</taxon>
    </lineage>
</organism>
<feature type="transmembrane region" description="Helical" evidence="1">
    <location>
        <begin position="179"/>
        <end position="201"/>
    </location>
</feature>
<feature type="transmembrane region" description="Helical" evidence="1">
    <location>
        <begin position="327"/>
        <end position="346"/>
    </location>
</feature>
<evidence type="ECO:0000313" key="2">
    <source>
        <dbReference type="EMBL" id="MCS4156493.1"/>
    </source>
</evidence>
<comment type="caution">
    <text evidence="2">The sequence shown here is derived from an EMBL/GenBank/DDBJ whole genome shotgun (WGS) entry which is preliminary data.</text>
</comment>
<proteinExistence type="predicted"/>